<comment type="caution">
    <text evidence="2">The sequence shown here is derived from an EMBL/GenBank/DDBJ whole genome shotgun (WGS) entry which is preliminary data.</text>
</comment>
<feature type="region of interest" description="Disordered" evidence="1">
    <location>
        <begin position="105"/>
        <end position="277"/>
    </location>
</feature>
<evidence type="ECO:0000313" key="2">
    <source>
        <dbReference type="EMBL" id="KAJ1969264.1"/>
    </source>
</evidence>
<keyword evidence="3" id="KW-1185">Reference proteome</keyword>
<feature type="compositionally biased region" description="Polar residues" evidence="1">
    <location>
        <begin position="70"/>
        <end position="91"/>
    </location>
</feature>
<feature type="compositionally biased region" description="Basic and acidic residues" evidence="1">
    <location>
        <begin position="219"/>
        <end position="238"/>
    </location>
</feature>
<name>A0A9W8AWG5_9FUNG</name>
<feature type="compositionally biased region" description="Polar residues" evidence="1">
    <location>
        <begin position="105"/>
        <end position="130"/>
    </location>
</feature>
<dbReference type="AlphaFoldDB" id="A0A9W8AWG5"/>
<evidence type="ECO:0000256" key="1">
    <source>
        <dbReference type="SAM" id="MobiDB-lite"/>
    </source>
</evidence>
<dbReference type="OrthoDB" id="5729658at2759"/>
<proteinExistence type="predicted"/>
<sequence length="338" mass="35880">MTNIVNPQEPTVSPNTPVISVPGESEPTANANPGEPSVNVATIPPDSLTTLGMPVPDLGTNTPTDPLASTIPNDPSLNPATNPPVSDINTTLSPFLTQFHFTTQDADSAKVTNSEPSNDNTDSGSASPSKPITVIDPKPPGPSNSDTVVKPDPEETQTAKDPPPETEKPKPSPTDKPDDKPTDKPTDKPEDKPTDKPEDKPEDKPTSDVPPPPAVTTDKGNDDDKPSAKPEPTEEPSKDPVTNEPKPTPSPTREEEENTPEPTPETDESSTRRTKSTLLWTSYQTSVSKGRTVVNTIVETGVADLEDLSLGVHTAWFNQYVVLGTTILPVLLSCAMSN</sequence>
<feature type="compositionally biased region" description="Basic and acidic residues" evidence="1">
    <location>
        <begin position="162"/>
        <end position="206"/>
    </location>
</feature>
<evidence type="ECO:0000313" key="3">
    <source>
        <dbReference type="Proteomes" id="UP001150925"/>
    </source>
</evidence>
<feature type="region of interest" description="Disordered" evidence="1">
    <location>
        <begin position="1"/>
        <end position="91"/>
    </location>
</feature>
<feature type="compositionally biased region" description="Polar residues" evidence="1">
    <location>
        <begin position="1"/>
        <end position="18"/>
    </location>
</feature>
<accession>A0A9W8AWG5</accession>
<reference evidence="2" key="1">
    <citation type="submission" date="2022-07" db="EMBL/GenBank/DDBJ databases">
        <title>Phylogenomic reconstructions and comparative analyses of Kickxellomycotina fungi.</title>
        <authorList>
            <person name="Reynolds N.K."/>
            <person name="Stajich J.E."/>
            <person name="Barry K."/>
            <person name="Grigoriev I.V."/>
            <person name="Crous P."/>
            <person name="Smith M.E."/>
        </authorList>
    </citation>
    <scope>NUCLEOTIDE SEQUENCE</scope>
    <source>
        <strain evidence="2">RSA 1196</strain>
    </source>
</reference>
<protein>
    <submittedName>
        <fullName evidence="2">Uncharacterized protein</fullName>
    </submittedName>
</protein>
<dbReference type="Proteomes" id="UP001150925">
    <property type="component" value="Unassembled WGS sequence"/>
</dbReference>
<organism evidence="2 3">
    <name type="scientific">Dispira parvispora</name>
    <dbReference type="NCBI Taxonomy" id="1520584"/>
    <lineage>
        <taxon>Eukaryota</taxon>
        <taxon>Fungi</taxon>
        <taxon>Fungi incertae sedis</taxon>
        <taxon>Zoopagomycota</taxon>
        <taxon>Kickxellomycotina</taxon>
        <taxon>Dimargaritomycetes</taxon>
        <taxon>Dimargaritales</taxon>
        <taxon>Dimargaritaceae</taxon>
        <taxon>Dispira</taxon>
    </lineage>
</organism>
<dbReference type="EMBL" id="JANBPY010000077">
    <property type="protein sequence ID" value="KAJ1969264.1"/>
    <property type="molecule type" value="Genomic_DNA"/>
</dbReference>
<gene>
    <name evidence="2" type="ORF">IWQ62_000735</name>
</gene>
<feature type="compositionally biased region" description="Acidic residues" evidence="1">
    <location>
        <begin position="254"/>
        <end position="268"/>
    </location>
</feature>